<dbReference type="PROSITE" id="PS51257">
    <property type="entry name" value="PROKAR_LIPOPROTEIN"/>
    <property type="match status" value="1"/>
</dbReference>
<organism evidence="1 2">
    <name type="scientific">Chengkuizengella marina</name>
    <dbReference type="NCBI Taxonomy" id="2507566"/>
    <lineage>
        <taxon>Bacteria</taxon>
        <taxon>Bacillati</taxon>
        <taxon>Bacillota</taxon>
        <taxon>Bacilli</taxon>
        <taxon>Bacillales</taxon>
        <taxon>Paenibacillaceae</taxon>
        <taxon>Chengkuizengella</taxon>
    </lineage>
</organism>
<protein>
    <recommendedName>
        <fullName evidence="3">Repeat domain-containing protein</fullName>
    </recommendedName>
</protein>
<dbReference type="Proteomes" id="UP000448943">
    <property type="component" value="Unassembled WGS sequence"/>
</dbReference>
<gene>
    <name evidence="1" type="ORF">ERL59_07395</name>
</gene>
<dbReference type="SUPFAM" id="SSF69318">
    <property type="entry name" value="Integrin alpha N-terminal domain"/>
    <property type="match status" value="1"/>
</dbReference>
<dbReference type="RefSeq" id="WP_160645576.1">
    <property type="nucleotide sequence ID" value="NZ_SIJB01000018.1"/>
</dbReference>
<evidence type="ECO:0008006" key="3">
    <source>
        <dbReference type="Google" id="ProtNLM"/>
    </source>
</evidence>
<sequence>MKKGYIIFFMIFILSGCVAFENNESLMKPPQPVSKINTAIQSFLPSDASIIKAAAGNYVNSYSLIDLDRDGLLELVAFYTVKRETSVQGMVLREINGEWDVVETFEGDGNALYELDFVDVTNDGILDIIAGFSFSDAYEVRGLVVYQYDGNKINRNFYTSYTYKVMDDLNDDGVKDLTVILLDENHISNKVSVFNYVNHELKLMDSLTLKPNIMEYYNIASGLVNFEVGKGIVVDVVSEMQTAYTNILLFDGSNLKSVFNEEYEPNDKLYRLNSEDINYDGIIEIGIPRIPAGYEDIDEKYIPYIDSYYRWDGDKGLQFVSERYNNYSYDYRYELPWFPEHVTIESDLDFKEIKFISTKDQSLLLDIYVIPIAEGDKLEGKIVLARTDTYVYCTTVKDKSLQRGFQLL</sequence>
<dbReference type="EMBL" id="SIJB01000018">
    <property type="protein sequence ID" value="NBI28779.1"/>
    <property type="molecule type" value="Genomic_DNA"/>
</dbReference>
<comment type="caution">
    <text evidence="1">The sequence shown here is derived from an EMBL/GenBank/DDBJ whole genome shotgun (WGS) entry which is preliminary data.</text>
</comment>
<accession>A0A6N9PZ36</accession>
<dbReference type="AlphaFoldDB" id="A0A6N9PZ36"/>
<proteinExistence type="predicted"/>
<evidence type="ECO:0000313" key="2">
    <source>
        <dbReference type="Proteomes" id="UP000448943"/>
    </source>
</evidence>
<dbReference type="OrthoDB" id="1743319at2"/>
<reference evidence="1 2" key="1">
    <citation type="submission" date="2019-01" db="EMBL/GenBank/DDBJ databases">
        <title>Chengkuizengella sp. nov., isolated from deep-sea sediment of East Pacific Ocean.</title>
        <authorList>
            <person name="Yang J."/>
            <person name="Lai Q."/>
            <person name="Shao Z."/>
        </authorList>
    </citation>
    <scope>NUCLEOTIDE SEQUENCE [LARGE SCALE GENOMIC DNA]</scope>
    <source>
        <strain evidence="1 2">YPA3-1-1</strain>
    </source>
</reference>
<evidence type="ECO:0000313" key="1">
    <source>
        <dbReference type="EMBL" id="NBI28779.1"/>
    </source>
</evidence>
<dbReference type="InterPro" id="IPR028994">
    <property type="entry name" value="Integrin_alpha_N"/>
</dbReference>
<name>A0A6N9PZ36_9BACL</name>
<keyword evidence="2" id="KW-1185">Reference proteome</keyword>